<name>A0A8J7ICS2_9RHOB</name>
<dbReference type="Proteomes" id="UP000640583">
    <property type="component" value="Unassembled WGS sequence"/>
</dbReference>
<dbReference type="EMBL" id="JADCKQ010000005">
    <property type="protein sequence ID" value="MBI1493678.1"/>
    <property type="molecule type" value="Genomic_DNA"/>
</dbReference>
<sequence length="199" mass="22304">MRKFIWLLLPAFLMGCGFTAEPKWAPDEEVSRATYVHEGPKYLSLYTVINLVSGSGAHSGLLVNGSQRVMFDPAGTWWNPRIPERNDVHFGMSPAAVDYYEDYHTRKTYYTVVQTIEVSPEVAEMALREVQAYGAVPKAMCSNSVSTILSRLPGFESMRTSWFPNATMRSFAKLPGVTTRELYDDDDDDNSSLLAGQTQ</sequence>
<gene>
    <name evidence="2" type="ORF">H1D41_08545</name>
</gene>
<evidence type="ECO:0000313" key="3">
    <source>
        <dbReference type="Proteomes" id="UP000640583"/>
    </source>
</evidence>
<evidence type="ECO:0008006" key="4">
    <source>
        <dbReference type="Google" id="ProtNLM"/>
    </source>
</evidence>
<organism evidence="2 3">
    <name type="scientific">Halocynthiibacter styelae</name>
    <dbReference type="NCBI Taxonomy" id="2761955"/>
    <lineage>
        <taxon>Bacteria</taxon>
        <taxon>Pseudomonadati</taxon>
        <taxon>Pseudomonadota</taxon>
        <taxon>Alphaproteobacteria</taxon>
        <taxon>Rhodobacterales</taxon>
        <taxon>Paracoccaceae</taxon>
        <taxon>Halocynthiibacter</taxon>
    </lineage>
</organism>
<feature type="region of interest" description="Disordered" evidence="1">
    <location>
        <begin position="180"/>
        <end position="199"/>
    </location>
</feature>
<dbReference type="RefSeq" id="WP_228848504.1">
    <property type="nucleotide sequence ID" value="NZ_JADCKQ010000005.1"/>
</dbReference>
<dbReference type="AlphaFoldDB" id="A0A8J7ICS2"/>
<proteinExistence type="predicted"/>
<keyword evidence="3" id="KW-1185">Reference proteome</keyword>
<reference evidence="2" key="1">
    <citation type="submission" date="2020-10" db="EMBL/GenBank/DDBJ databases">
        <title>Paenihalocynthiibacter styelae gen. nov., sp. nov., isolated from stalked sea squirt Styela clava.</title>
        <authorList>
            <person name="Kim Y.-O."/>
            <person name="Yoon J.-H."/>
        </authorList>
    </citation>
    <scope>NUCLEOTIDE SEQUENCE</scope>
    <source>
        <strain evidence="2">MYP1-1</strain>
    </source>
</reference>
<accession>A0A8J7ICS2</accession>
<evidence type="ECO:0000313" key="2">
    <source>
        <dbReference type="EMBL" id="MBI1493678.1"/>
    </source>
</evidence>
<protein>
    <recommendedName>
        <fullName evidence="4">Lipoprotein</fullName>
    </recommendedName>
</protein>
<comment type="caution">
    <text evidence="2">The sequence shown here is derived from an EMBL/GenBank/DDBJ whole genome shotgun (WGS) entry which is preliminary data.</text>
</comment>
<evidence type="ECO:0000256" key="1">
    <source>
        <dbReference type="SAM" id="MobiDB-lite"/>
    </source>
</evidence>
<dbReference type="PROSITE" id="PS51257">
    <property type="entry name" value="PROKAR_LIPOPROTEIN"/>
    <property type="match status" value="1"/>
</dbReference>